<evidence type="ECO:0000256" key="1">
    <source>
        <dbReference type="SAM" id="Phobius"/>
    </source>
</evidence>
<evidence type="ECO:0000313" key="2">
    <source>
        <dbReference type="EMBL" id="KAJ8429914.1"/>
    </source>
</evidence>
<keyword evidence="1" id="KW-0812">Transmembrane</keyword>
<name>A0A9Q1Q605_9CARY</name>
<accession>A0A9Q1Q605</accession>
<dbReference type="Proteomes" id="UP001153076">
    <property type="component" value="Unassembled WGS sequence"/>
</dbReference>
<keyword evidence="1" id="KW-1133">Transmembrane helix</keyword>
<protein>
    <submittedName>
        <fullName evidence="2">Uncharacterized protein</fullName>
    </submittedName>
</protein>
<keyword evidence="1" id="KW-0472">Membrane</keyword>
<reference evidence="2" key="1">
    <citation type="submission" date="2022-04" db="EMBL/GenBank/DDBJ databases">
        <title>Carnegiea gigantea Genome sequencing and assembly v2.</title>
        <authorList>
            <person name="Copetti D."/>
            <person name="Sanderson M.J."/>
            <person name="Burquez A."/>
            <person name="Wojciechowski M.F."/>
        </authorList>
    </citation>
    <scope>NUCLEOTIDE SEQUENCE</scope>
    <source>
        <strain evidence="2">SGP5-SGP5p</strain>
        <tissue evidence="2">Aerial part</tissue>
    </source>
</reference>
<gene>
    <name evidence="2" type="ORF">Cgig2_025344</name>
</gene>
<keyword evidence="3" id="KW-1185">Reference proteome</keyword>
<sequence>MRRVSPAFAIIICSPTIKRHDLFVTQVIFVGDWWDEIHQLRISSLDLGLTAILHVLNIRFKIAFLAKSFRRQDHQQFSKELHAVFKSMLIALLLSLVCFFSSCHSLSLRFRTALFQMALQASFSFFIFSRRCLYLATDSFDFLHSAWRLRIRFSEAEIDETNSTITGSRRRIGPTSARATYSSVTFSGSASQQEPEPRISLKIHGLGLTVHQELLDSPQCSPLVFLGAARSRRSQCNAEGQVLSKLSLVGRPFSPFTPGRRVLSPKGDRHGCRGHIVTLICA</sequence>
<organism evidence="2 3">
    <name type="scientific">Carnegiea gigantea</name>
    <dbReference type="NCBI Taxonomy" id="171969"/>
    <lineage>
        <taxon>Eukaryota</taxon>
        <taxon>Viridiplantae</taxon>
        <taxon>Streptophyta</taxon>
        <taxon>Embryophyta</taxon>
        <taxon>Tracheophyta</taxon>
        <taxon>Spermatophyta</taxon>
        <taxon>Magnoliopsida</taxon>
        <taxon>eudicotyledons</taxon>
        <taxon>Gunneridae</taxon>
        <taxon>Pentapetalae</taxon>
        <taxon>Caryophyllales</taxon>
        <taxon>Cactineae</taxon>
        <taxon>Cactaceae</taxon>
        <taxon>Cactoideae</taxon>
        <taxon>Echinocereeae</taxon>
        <taxon>Carnegiea</taxon>
    </lineage>
</organism>
<dbReference type="AlphaFoldDB" id="A0A9Q1Q605"/>
<feature type="transmembrane region" description="Helical" evidence="1">
    <location>
        <begin position="83"/>
        <end position="102"/>
    </location>
</feature>
<proteinExistence type="predicted"/>
<dbReference type="EMBL" id="JAKOGI010000846">
    <property type="protein sequence ID" value="KAJ8429914.1"/>
    <property type="molecule type" value="Genomic_DNA"/>
</dbReference>
<evidence type="ECO:0000313" key="3">
    <source>
        <dbReference type="Proteomes" id="UP001153076"/>
    </source>
</evidence>
<comment type="caution">
    <text evidence="2">The sequence shown here is derived from an EMBL/GenBank/DDBJ whole genome shotgun (WGS) entry which is preliminary data.</text>
</comment>